<protein>
    <submittedName>
        <fullName evidence="1">Uncharacterized protein</fullName>
    </submittedName>
</protein>
<feature type="non-terminal residue" evidence="1">
    <location>
        <position position="1"/>
    </location>
</feature>
<sequence length="35" mass="4075">FSSFVVTNQDEYFLTEGLNGTKEIRIIQLTLVELR</sequence>
<dbReference type="EMBL" id="BARW01030189">
    <property type="protein sequence ID" value="GAJ03703.1"/>
    <property type="molecule type" value="Genomic_DNA"/>
</dbReference>
<dbReference type="AlphaFoldDB" id="X1TEG5"/>
<accession>X1TEG5</accession>
<organism evidence="1">
    <name type="scientific">marine sediment metagenome</name>
    <dbReference type="NCBI Taxonomy" id="412755"/>
    <lineage>
        <taxon>unclassified sequences</taxon>
        <taxon>metagenomes</taxon>
        <taxon>ecological metagenomes</taxon>
    </lineage>
</organism>
<comment type="caution">
    <text evidence="1">The sequence shown here is derived from an EMBL/GenBank/DDBJ whole genome shotgun (WGS) entry which is preliminary data.</text>
</comment>
<proteinExistence type="predicted"/>
<evidence type="ECO:0000313" key="1">
    <source>
        <dbReference type="EMBL" id="GAJ03703.1"/>
    </source>
</evidence>
<name>X1TEG5_9ZZZZ</name>
<gene>
    <name evidence="1" type="ORF">S12H4_48328</name>
</gene>
<reference evidence="1" key="1">
    <citation type="journal article" date="2014" name="Front. Microbiol.">
        <title>High frequency of phylogenetically diverse reductive dehalogenase-homologous genes in deep subseafloor sedimentary metagenomes.</title>
        <authorList>
            <person name="Kawai M."/>
            <person name="Futagami T."/>
            <person name="Toyoda A."/>
            <person name="Takaki Y."/>
            <person name="Nishi S."/>
            <person name="Hori S."/>
            <person name="Arai W."/>
            <person name="Tsubouchi T."/>
            <person name="Morono Y."/>
            <person name="Uchiyama I."/>
            <person name="Ito T."/>
            <person name="Fujiyama A."/>
            <person name="Inagaki F."/>
            <person name="Takami H."/>
        </authorList>
    </citation>
    <scope>NUCLEOTIDE SEQUENCE</scope>
    <source>
        <strain evidence="1">Expedition CK06-06</strain>
    </source>
</reference>